<dbReference type="PANTHER" id="PTHR40590:SF1">
    <property type="entry name" value="CYTOPLASMIC PROTEIN"/>
    <property type="match status" value="1"/>
</dbReference>
<dbReference type="CDD" id="cd14789">
    <property type="entry name" value="Tiki"/>
    <property type="match status" value="1"/>
</dbReference>
<keyword evidence="1" id="KW-0732">Signal</keyword>
<reference evidence="2 3" key="1">
    <citation type="submission" date="2020-07" db="EMBL/GenBank/DDBJ databases">
        <title>Vallitalea guaymasensis genome.</title>
        <authorList>
            <person name="Postec A."/>
        </authorList>
    </citation>
    <scope>NUCLEOTIDE SEQUENCE [LARGE SCALE GENOMIC DNA]</scope>
    <source>
        <strain evidence="2 3">Ra1766G1</strain>
    </source>
</reference>
<dbReference type="InterPro" id="IPR047111">
    <property type="entry name" value="YbaP-like"/>
</dbReference>
<keyword evidence="3" id="KW-1185">Reference proteome</keyword>
<feature type="signal peptide" evidence="1">
    <location>
        <begin position="1"/>
        <end position="31"/>
    </location>
</feature>
<name>A0A8J8SDV6_9FIRM</name>
<feature type="chain" id="PRO_5035285323" evidence="1">
    <location>
        <begin position="32"/>
        <end position="500"/>
    </location>
</feature>
<sequence>MKQSRKLFTILCMSLVLCLVSINYNFQVAYANPAPIKQQQPEQPSIWALEDVQMLSIYDIIDISMFGQYQSNVTYRELYTVGVKLYEKLTGETVSDEDITIDDIALQKAAYKLFNVFLLDDNMNVVVTRKDVVNVLYKVIKKAEPTFDYELDYSLSFDDISSADGNLNGVGYLVSNNLLNGIGNNKLGLENNCTKEQLFALTRRAYYYAIQKSDRAAKGAFWKVSGGKNTVYLLGSIHIADSRIYPMNDDILEAFDSSDALAVEVNLLDSQEGIAYMQQKMVYSDGTTIDQHVSKETYEAYEEAMKSFGVLTKEQYDILKPWSAAFTIQNMQTAEQSIHAGLGVDVYFMSKALFRKPIIEIEGYKFQTDLFESFDPEFQEQFLQSVLTKPEEKADNDETDPAVDSMDNNVEVIAGMLESWRKGNVEELEEVVAYDENATDEFTKKFWIDRNDHMYESVLSYLNDDSGKTYFVIVGAGHMVTNAGIVNKLEDEGYSVEQIK</sequence>
<accession>A0A8J8SDV6</accession>
<evidence type="ECO:0000256" key="1">
    <source>
        <dbReference type="SAM" id="SignalP"/>
    </source>
</evidence>
<protein>
    <submittedName>
        <fullName evidence="2">TraB/GumN family protein</fullName>
    </submittedName>
</protein>
<dbReference type="InterPro" id="IPR002816">
    <property type="entry name" value="TraB/PrgY/GumN_fam"/>
</dbReference>
<dbReference type="EMBL" id="CP058561">
    <property type="protein sequence ID" value="QUH31253.1"/>
    <property type="molecule type" value="Genomic_DNA"/>
</dbReference>
<evidence type="ECO:0000313" key="3">
    <source>
        <dbReference type="Proteomes" id="UP000677305"/>
    </source>
</evidence>
<dbReference type="Proteomes" id="UP000677305">
    <property type="component" value="Chromosome"/>
</dbReference>
<dbReference type="RefSeq" id="WP_212691315.1">
    <property type="nucleotide sequence ID" value="NZ_CP058561.1"/>
</dbReference>
<dbReference type="AlphaFoldDB" id="A0A8J8SDV6"/>
<dbReference type="KEGG" id="vgu:HYG85_20925"/>
<evidence type="ECO:0000313" key="2">
    <source>
        <dbReference type="EMBL" id="QUH31253.1"/>
    </source>
</evidence>
<gene>
    <name evidence="2" type="ORF">HYG85_20925</name>
</gene>
<dbReference type="PANTHER" id="PTHR40590">
    <property type="entry name" value="CYTOPLASMIC PROTEIN-RELATED"/>
    <property type="match status" value="1"/>
</dbReference>
<proteinExistence type="predicted"/>
<dbReference type="Pfam" id="PF01963">
    <property type="entry name" value="TraB_PrgY_gumN"/>
    <property type="match status" value="1"/>
</dbReference>
<organism evidence="2 3">
    <name type="scientific">Vallitalea guaymasensis</name>
    <dbReference type="NCBI Taxonomy" id="1185412"/>
    <lineage>
        <taxon>Bacteria</taxon>
        <taxon>Bacillati</taxon>
        <taxon>Bacillota</taxon>
        <taxon>Clostridia</taxon>
        <taxon>Lachnospirales</taxon>
        <taxon>Vallitaleaceae</taxon>
        <taxon>Vallitalea</taxon>
    </lineage>
</organism>